<evidence type="ECO:0000313" key="1">
    <source>
        <dbReference type="EMBL" id="KAJ6038405.1"/>
    </source>
</evidence>
<dbReference type="EMBL" id="JAQJZL010000009">
    <property type="protein sequence ID" value="KAJ6038405.1"/>
    <property type="molecule type" value="Genomic_DNA"/>
</dbReference>
<gene>
    <name evidence="1" type="ORF">N7460_008176</name>
</gene>
<dbReference type="Proteomes" id="UP001219568">
    <property type="component" value="Unassembled WGS sequence"/>
</dbReference>
<sequence>MSSGFDLCEQITQAVRGRYETWTFIRGFTSHWVTPLQEGDGHSETDLATAQERLGIQFPAALKEAYALFGRRSDLTRNREYLLEPTALYLDHGALIFRHENQGASIWGILIADLQNPDPPVYHCSCRVDNIMEDWGIWLGRFSLACVDLVLWESLYDPRMATESRDIDDEDLKLVGQLYSELPSFEGSDSYTPFGVRWFTGTDLLLCDTGMDLSVRARTRETLRSVRENLPGDWLNE</sequence>
<evidence type="ECO:0008006" key="3">
    <source>
        <dbReference type="Google" id="ProtNLM"/>
    </source>
</evidence>
<accession>A0AAD6N784</accession>
<name>A0AAD6N784_PENCN</name>
<proteinExistence type="predicted"/>
<dbReference type="AlphaFoldDB" id="A0AAD6N784"/>
<keyword evidence="2" id="KW-1185">Reference proteome</keyword>
<reference evidence="1" key="1">
    <citation type="journal article" date="2023" name="IMA Fungus">
        <title>Comparative genomic study of the Penicillium genus elucidates a diverse pangenome and 15 lateral gene transfer events.</title>
        <authorList>
            <person name="Petersen C."/>
            <person name="Sorensen T."/>
            <person name="Nielsen M.R."/>
            <person name="Sondergaard T.E."/>
            <person name="Sorensen J.L."/>
            <person name="Fitzpatrick D.A."/>
            <person name="Frisvad J.C."/>
            <person name="Nielsen K.L."/>
        </authorList>
    </citation>
    <scope>NUCLEOTIDE SEQUENCE</scope>
    <source>
        <strain evidence="1">IBT 15450</strain>
    </source>
</reference>
<comment type="caution">
    <text evidence="1">The sequence shown here is derived from an EMBL/GenBank/DDBJ whole genome shotgun (WGS) entry which is preliminary data.</text>
</comment>
<evidence type="ECO:0000313" key="2">
    <source>
        <dbReference type="Proteomes" id="UP001219568"/>
    </source>
</evidence>
<reference evidence="1" key="2">
    <citation type="submission" date="2023-01" db="EMBL/GenBank/DDBJ databases">
        <authorList>
            <person name="Petersen C."/>
        </authorList>
    </citation>
    <scope>NUCLEOTIDE SEQUENCE</scope>
    <source>
        <strain evidence="1">IBT 15450</strain>
    </source>
</reference>
<protein>
    <recommendedName>
        <fullName evidence="3">Knr4/Smi1-like domain-containing protein</fullName>
    </recommendedName>
</protein>
<organism evidence="1 2">
    <name type="scientific">Penicillium canescens</name>
    <dbReference type="NCBI Taxonomy" id="5083"/>
    <lineage>
        <taxon>Eukaryota</taxon>
        <taxon>Fungi</taxon>
        <taxon>Dikarya</taxon>
        <taxon>Ascomycota</taxon>
        <taxon>Pezizomycotina</taxon>
        <taxon>Eurotiomycetes</taxon>
        <taxon>Eurotiomycetidae</taxon>
        <taxon>Eurotiales</taxon>
        <taxon>Aspergillaceae</taxon>
        <taxon>Penicillium</taxon>
    </lineage>
</organism>